<dbReference type="CDD" id="cd06170">
    <property type="entry name" value="LuxR_C_like"/>
    <property type="match status" value="1"/>
</dbReference>
<comment type="caution">
    <text evidence="4">The sequence shown here is derived from an EMBL/GenBank/DDBJ whole genome shotgun (WGS) entry which is preliminary data.</text>
</comment>
<dbReference type="Gene3D" id="1.25.40.10">
    <property type="entry name" value="Tetratricopeptide repeat domain"/>
    <property type="match status" value="1"/>
</dbReference>
<organism evidence="4 5">
    <name type="scientific">Micromonospora echinofusca</name>
    <dbReference type="NCBI Taxonomy" id="47858"/>
    <lineage>
        <taxon>Bacteria</taxon>
        <taxon>Bacillati</taxon>
        <taxon>Actinomycetota</taxon>
        <taxon>Actinomycetes</taxon>
        <taxon>Micromonosporales</taxon>
        <taxon>Micromonosporaceae</taxon>
        <taxon>Micromonospora</taxon>
    </lineage>
</organism>
<evidence type="ECO:0000313" key="5">
    <source>
        <dbReference type="Proteomes" id="UP000823521"/>
    </source>
</evidence>
<dbReference type="PANTHER" id="PTHR16305:SF35">
    <property type="entry name" value="TRANSCRIPTIONAL ACTIVATOR DOMAIN"/>
    <property type="match status" value="1"/>
</dbReference>
<dbReference type="InterPro" id="IPR036388">
    <property type="entry name" value="WH-like_DNA-bd_sf"/>
</dbReference>
<reference evidence="4 5" key="1">
    <citation type="submission" date="2019-12" db="EMBL/GenBank/DDBJ databases">
        <title>Whole genome sequencing of endophytic Actinobacterium Micromonospora sp. MPMI6T.</title>
        <authorList>
            <person name="Evv R."/>
            <person name="Podile A.R."/>
        </authorList>
    </citation>
    <scope>NUCLEOTIDE SEQUENCE [LARGE SCALE GENOMIC DNA]</scope>
    <source>
        <strain evidence="4 5">MPMI6</strain>
    </source>
</reference>
<dbReference type="SMART" id="SM00421">
    <property type="entry name" value="HTH_LUXR"/>
    <property type="match status" value="1"/>
</dbReference>
<evidence type="ECO:0000259" key="3">
    <source>
        <dbReference type="PROSITE" id="PS50043"/>
    </source>
</evidence>
<dbReference type="InterPro" id="IPR011990">
    <property type="entry name" value="TPR-like_helical_dom_sf"/>
</dbReference>
<dbReference type="Pfam" id="PF00196">
    <property type="entry name" value="GerE"/>
    <property type="match status" value="1"/>
</dbReference>
<protein>
    <submittedName>
        <fullName evidence="4">AAA family ATPase</fullName>
    </submittedName>
</protein>
<keyword evidence="5" id="KW-1185">Reference proteome</keyword>
<keyword evidence="1" id="KW-0547">Nucleotide-binding</keyword>
<evidence type="ECO:0000256" key="1">
    <source>
        <dbReference type="ARBA" id="ARBA00022741"/>
    </source>
</evidence>
<dbReference type="InterPro" id="IPR041664">
    <property type="entry name" value="AAA_16"/>
</dbReference>
<dbReference type="SUPFAM" id="SSF46894">
    <property type="entry name" value="C-terminal effector domain of the bipartite response regulators"/>
    <property type="match status" value="1"/>
</dbReference>
<dbReference type="Pfam" id="PF13191">
    <property type="entry name" value="AAA_16"/>
    <property type="match status" value="1"/>
</dbReference>
<dbReference type="PANTHER" id="PTHR16305">
    <property type="entry name" value="TESTICULAR SOLUBLE ADENYLYL CYCLASE"/>
    <property type="match status" value="1"/>
</dbReference>
<keyword evidence="2" id="KW-0067">ATP-binding</keyword>
<accession>A0ABS3VWL4</accession>
<dbReference type="PROSITE" id="PS50043">
    <property type="entry name" value="HTH_LUXR_2"/>
    <property type="match status" value="1"/>
</dbReference>
<dbReference type="EMBL" id="WVUH01000242">
    <property type="protein sequence ID" value="MBO4208925.1"/>
    <property type="molecule type" value="Genomic_DNA"/>
</dbReference>
<evidence type="ECO:0000313" key="4">
    <source>
        <dbReference type="EMBL" id="MBO4208925.1"/>
    </source>
</evidence>
<evidence type="ECO:0000256" key="2">
    <source>
        <dbReference type="ARBA" id="ARBA00022840"/>
    </source>
</evidence>
<name>A0ABS3VWL4_MICEH</name>
<dbReference type="Gene3D" id="1.10.10.10">
    <property type="entry name" value="Winged helix-like DNA-binding domain superfamily/Winged helix DNA-binding domain"/>
    <property type="match status" value="1"/>
</dbReference>
<sequence length="924" mass="99971">MRLVERDEAVSSLNELLSAVIAGRGRVAMVTGAVATGRSELLSAFVDQAVDQGAVAVTAAGARTERDLPFGVLSQLVHDAPLRAEDRTRAMELLAEGIRGATRTGQPDGGQIDIQTVHALCTVLLDLAEESPLVLVVDDLHHADHASVVCLSYLARRVRGARVLMLLSRAEYGQPGEPLMRDELLRPGYSSTIRLAPLTAVGVRRAAEPVVGQAAAGRFAAEWYALSGGNPRLLGALLEDHQQAAGADTDQAAEVTVGDRYAQAVVACLHRGGPHVLRVARGVAVLGESDSLNRLLDVDTESAVRTVRALAAAGVLTPGGFRHPAARSAVLAELDTDERTALHSRAAVLAYDRGAAPCTVAEHLVRAGHVNEPWGIAVLEDAARQALREGRVPSAVECLKLAWRSCADEQRQARIMTTLVRAEWRINPSLAAGHLPQLVDAMRRGLLRGGDTVVLAKVLLWHGRFAEARDVLEKLNDTGIGLDPDTVAELAITRPWLRCSYPPFLTHLRQAPAAVTTVAASRRLEAASALATVLTKGLTGDLATEVERILRGSRLDEMTLDTVESALLSLVYGGQAERAAPWCDLFVEEAQNRRAPSRQARLLAVRSEIAMRLGDLPGADRSARAALRLMPPSSWGVAVGLPLANLMLAATAMGRFDDVREQLDQPVPEAMFQTRYGLHYLHARGRYSLAAGHLPLALRDFQLCGKLMGGWELDVPGLVPWRTEAAEVYLRMGRPDEARRLVEDQLGRCGKEMARVHGITLRQLASVSHVRHRPMLLRQAADLLQAGGDRYEMARALVDLTEAYYALGESRRAGTIGRRGRALAEECQAQRLIRVLSRNAAWDDGPNPVQQQPAPGGVTALLSDAERRVAALAAVGYTNREISEKLYITISTVEQHLTRTYRKLNVTRRSELPADLELDFSGAS</sequence>
<dbReference type="PROSITE" id="PS00622">
    <property type="entry name" value="HTH_LUXR_1"/>
    <property type="match status" value="1"/>
</dbReference>
<feature type="domain" description="HTH luxR-type" evidence="3">
    <location>
        <begin position="855"/>
        <end position="920"/>
    </location>
</feature>
<dbReference type="Proteomes" id="UP000823521">
    <property type="component" value="Unassembled WGS sequence"/>
</dbReference>
<dbReference type="InterPro" id="IPR000792">
    <property type="entry name" value="Tscrpt_reg_LuxR_C"/>
</dbReference>
<gene>
    <name evidence="4" type="ORF">GSF22_23395</name>
</gene>
<dbReference type="PRINTS" id="PR00038">
    <property type="entry name" value="HTHLUXR"/>
</dbReference>
<dbReference type="InterPro" id="IPR016032">
    <property type="entry name" value="Sig_transdc_resp-reg_C-effctor"/>
</dbReference>
<proteinExistence type="predicted"/>
<dbReference type="RefSeq" id="WP_208815901.1">
    <property type="nucleotide sequence ID" value="NZ_WVUH01000242.1"/>
</dbReference>